<gene>
    <name evidence="9" type="ORF">CSKR_111750</name>
</gene>
<evidence type="ECO:0000259" key="7">
    <source>
        <dbReference type="PROSITE" id="PS50145"/>
    </source>
</evidence>
<dbReference type="Proteomes" id="UP000286415">
    <property type="component" value="Unassembled WGS sequence"/>
</dbReference>
<reference evidence="9 10" key="1">
    <citation type="journal article" date="2018" name="Biotechnol. Adv.">
        <title>Improved genomic resources and new bioinformatic workflow for the carcinogenic parasite Clonorchis sinensis: Biotechnological implications.</title>
        <authorList>
            <person name="Wang D."/>
            <person name="Korhonen P.K."/>
            <person name="Gasser R.B."/>
            <person name="Young N.D."/>
        </authorList>
    </citation>
    <scope>NUCLEOTIDE SEQUENCE [LARGE SCALE GENOMIC DNA]</scope>
    <source>
        <strain evidence="9">Cs-k2</strain>
    </source>
</reference>
<name>A0A8T1MD15_CLOSI</name>
<dbReference type="PROSITE" id="PS50181">
    <property type="entry name" value="FBOX"/>
    <property type="match status" value="1"/>
</dbReference>
<keyword evidence="1 5" id="KW-0479">Metal-binding</keyword>
<dbReference type="Gene3D" id="3.30.40.10">
    <property type="entry name" value="Zinc/RING finger domain, C3HC4 (zinc finger)"/>
    <property type="match status" value="1"/>
</dbReference>
<evidence type="ECO:0000256" key="2">
    <source>
        <dbReference type="ARBA" id="ARBA00022771"/>
    </source>
</evidence>
<feature type="domain" description="F-box" evidence="8">
    <location>
        <begin position="393"/>
        <end position="450"/>
    </location>
</feature>
<keyword evidence="2 5" id="KW-0863">Zinc-finger</keyword>
<dbReference type="SUPFAM" id="SSF49599">
    <property type="entry name" value="TRAF domain-like"/>
    <property type="match status" value="1"/>
</dbReference>
<dbReference type="PROSITE" id="PS50145">
    <property type="entry name" value="ZF_TRAF"/>
    <property type="match status" value="1"/>
</dbReference>
<feature type="region of interest" description="Disordered" evidence="6">
    <location>
        <begin position="259"/>
        <end position="280"/>
    </location>
</feature>
<protein>
    <submittedName>
        <fullName evidence="9">F-box only protein 40</fullName>
    </submittedName>
</protein>
<evidence type="ECO:0000259" key="8">
    <source>
        <dbReference type="PROSITE" id="PS50181"/>
    </source>
</evidence>
<evidence type="ECO:0000313" key="9">
    <source>
        <dbReference type="EMBL" id="KAG5446715.1"/>
    </source>
</evidence>
<sequence length="526" mass="58217">MGTFDGAVGVVLQQQLTAAGTQNVTGQNSSEILKDVWLRVRAHNAQLQVGLKELTALRHDDSEFFTTAYVLHAFPDVEVPIRFCAVEASPLIVGILPSPTQWTASVYQLGDRVDSEDVSFCTFSVMTFCGDHCLWCITSSCSRSDGYCAVVDCPNFCGMRMHLCKAQEHTEHICANTVVACPNREIGCTVTVLRRKVAAHLSACQASVVSCFVPGNVPVRPTISKTTPGFFRRPFLTNALKPVRPTFVLNAASTASATSILTNPPNERSTPTLGEEPTESRDEFVEQPVLPFFSGSESEHFCQKIVPRSNFNNHWRLHADVLRQLDGFIELRCPLHWRGCRFVAVLLRPTSPNGRLLYNPAMGLFAIDVGETNVLADKSSACMSGDVPVSRSTLRLDELPGDVLIRLTQTLDNTSLLCLCEAAQNNSRLRALAESAIRGRLIVLPNWVRFSYPPDSGNSGWKITEFVYCLPEQSTNVSKWAFNLGRSDLTRHLRTCPFNERRVNEKPFALIRGGLTENDMVPLRPL</sequence>
<evidence type="ECO:0000256" key="5">
    <source>
        <dbReference type="PROSITE-ProRule" id="PRU00207"/>
    </source>
</evidence>
<dbReference type="GO" id="GO:0061630">
    <property type="term" value="F:ubiquitin protein ligase activity"/>
    <property type="evidence" value="ECO:0007669"/>
    <property type="project" value="InterPro"/>
</dbReference>
<dbReference type="PANTHER" id="PTHR15933:SF20">
    <property type="entry name" value="F-BOX DOMAIN-CONTAINING PROTEIN"/>
    <property type="match status" value="1"/>
</dbReference>
<dbReference type="InterPro" id="IPR013083">
    <property type="entry name" value="Znf_RING/FYVE/PHD"/>
</dbReference>
<organism evidence="9 10">
    <name type="scientific">Clonorchis sinensis</name>
    <name type="common">Chinese liver fluke</name>
    <dbReference type="NCBI Taxonomy" id="79923"/>
    <lineage>
        <taxon>Eukaryota</taxon>
        <taxon>Metazoa</taxon>
        <taxon>Spiralia</taxon>
        <taxon>Lophotrochozoa</taxon>
        <taxon>Platyhelminthes</taxon>
        <taxon>Trematoda</taxon>
        <taxon>Digenea</taxon>
        <taxon>Opisthorchiida</taxon>
        <taxon>Opisthorchiata</taxon>
        <taxon>Opisthorchiidae</taxon>
        <taxon>Clonorchis</taxon>
    </lineage>
</organism>
<dbReference type="Gene3D" id="3.30.40.150">
    <property type="entry name" value="TRAF-like zinc-finger, N-terminal subdomain"/>
    <property type="match status" value="1"/>
</dbReference>
<dbReference type="Pfam" id="PF15965">
    <property type="entry name" value="zf-TRAF_2"/>
    <property type="match status" value="1"/>
</dbReference>
<dbReference type="PANTHER" id="PTHR15933">
    <property type="entry name" value="PROTEIN CBG16327"/>
    <property type="match status" value="1"/>
</dbReference>
<accession>A0A8T1MD15</accession>
<comment type="caution">
    <text evidence="9">The sequence shown here is derived from an EMBL/GenBank/DDBJ whole genome shotgun (WGS) entry which is preliminary data.</text>
</comment>
<feature type="compositionally biased region" description="Polar residues" evidence="6">
    <location>
        <begin position="260"/>
        <end position="272"/>
    </location>
</feature>
<keyword evidence="10" id="KW-1185">Reference proteome</keyword>
<dbReference type="AlphaFoldDB" id="A0A8T1MD15"/>
<feature type="zinc finger region" description="TRAF-type" evidence="5">
    <location>
        <begin position="169"/>
        <end position="211"/>
    </location>
</feature>
<reference evidence="9 10" key="2">
    <citation type="journal article" date="2021" name="Genomics">
        <title>High-quality reference genome for Clonorchis sinensis.</title>
        <authorList>
            <person name="Young N.D."/>
            <person name="Stroehlein A.J."/>
            <person name="Kinkar L."/>
            <person name="Wang T."/>
            <person name="Sohn W.M."/>
            <person name="Chang B.C.H."/>
            <person name="Kaur P."/>
            <person name="Weisz D."/>
            <person name="Dudchenko O."/>
            <person name="Aiden E.L."/>
            <person name="Korhonen P.K."/>
            <person name="Gasser R.B."/>
        </authorList>
    </citation>
    <scope>NUCLEOTIDE SEQUENCE [LARGE SCALE GENOMIC DNA]</scope>
    <source>
        <strain evidence="9">Cs-k2</strain>
    </source>
</reference>
<dbReference type="EMBL" id="NIRI02000056">
    <property type="protein sequence ID" value="KAG5446715.1"/>
    <property type="molecule type" value="Genomic_DNA"/>
</dbReference>
<feature type="domain" description="TRAF-type" evidence="7">
    <location>
        <begin position="169"/>
        <end position="211"/>
    </location>
</feature>
<evidence type="ECO:0000313" key="10">
    <source>
        <dbReference type="Proteomes" id="UP000286415"/>
    </source>
</evidence>
<evidence type="ECO:0000256" key="3">
    <source>
        <dbReference type="ARBA" id="ARBA00022786"/>
    </source>
</evidence>
<proteinExistence type="predicted"/>
<evidence type="ECO:0000256" key="4">
    <source>
        <dbReference type="ARBA" id="ARBA00022833"/>
    </source>
</evidence>
<evidence type="ECO:0000256" key="6">
    <source>
        <dbReference type="SAM" id="MobiDB-lite"/>
    </source>
</evidence>
<dbReference type="GO" id="GO:0008270">
    <property type="term" value="F:zinc ion binding"/>
    <property type="evidence" value="ECO:0007669"/>
    <property type="project" value="UniProtKB-KW"/>
</dbReference>
<dbReference type="Pfam" id="PF15966">
    <property type="entry name" value="F-box_4"/>
    <property type="match status" value="1"/>
</dbReference>
<keyword evidence="4 5" id="KW-0862">Zinc</keyword>
<dbReference type="InterPro" id="IPR001293">
    <property type="entry name" value="Znf_TRAF"/>
</dbReference>
<dbReference type="OrthoDB" id="5918172at2759"/>
<dbReference type="InterPro" id="IPR031890">
    <property type="entry name" value="Fbxo30/Fbxo40"/>
</dbReference>
<evidence type="ECO:0000256" key="1">
    <source>
        <dbReference type="ARBA" id="ARBA00022723"/>
    </source>
</evidence>
<dbReference type="InterPro" id="IPR043013">
    <property type="entry name" value="Znf_TRAF_N"/>
</dbReference>
<keyword evidence="3" id="KW-0833">Ubl conjugation pathway</keyword>
<dbReference type="InterPro" id="IPR001810">
    <property type="entry name" value="F-box_dom"/>
</dbReference>